<name>A0ABS4VEC6_9ACTN</name>
<organism evidence="1 2">
    <name type="scientific">Streptomyces clavifer</name>
    <dbReference type="NCBI Taxonomy" id="68188"/>
    <lineage>
        <taxon>Bacteria</taxon>
        <taxon>Bacillati</taxon>
        <taxon>Actinomycetota</taxon>
        <taxon>Actinomycetes</taxon>
        <taxon>Kitasatosporales</taxon>
        <taxon>Streptomycetaceae</taxon>
        <taxon>Streptomyces</taxon>
    </lineage>
</organism>
<accession>A0ABS4VEC6</accession>
<sequence length="157" mass="16019">MGNAGGSLTVRSTADLRGPVERAGFTDAEDAGSPADGWQVLEVAESEERGVADLVRSTGAPVLLVTYLDSDVGFVEAAAPGGGAWEALLNRAVAEDYDIPLDQFPVEHAVGAAAAWALAAGLTPDEDLVRRALTGSAVFAEELASLLLAALGVREGS</sequence>
<dbReference type="RefSeq" id="WP_157862872.1">
    <property type="nucleotide sequence ID" value="NZ_BMWJ01000006.1"/>
</dbReference>
<gene>
    <name evidence="1" type="ORF">JOF59_004678</name>
</gene>
<evidence type="ECO:0000313" key="1">
    <source>
        <dbReference type="EMBL" id="MBP2362278.1"/>
    </source>
</evidence>
<proteinExistence type="predicted"/>
<dbReference type="EMBL" id="JAGINS010000001">
    <property type="protein sequence ID" value="MBP2362278.1"/>
    <property type="molecule type" value="Genomic_DNA"/>
</dbReference>
<dbReference type="GeneID" id="97341594"/>
<evidence type="ECO:0000313" key="2">
    <source>
        <dbReference type="Proteomes" id="UP001519311"/>
    </source>
</evidence>
<protein>
    <submittedName>
        <fullName evidence="1">Uncharacterized protein</fullName>
    </submittedName>
</protein>
<keyword evidence="2" id="KW-1185">Reference proteome</keyword>
<reference evidence="1 2" key="1">
    <citation type="submission" date="2021-03" db="EMBL/GenBank/DDBJ databases">
        <title>Sequencing the genomes of 1000 actinobacteria strains.</title>
        <authorList>
            <person name="Klenk H.-P."/>
        </authorList>
    </citation>
    <scope>NUCLEOTIDE SEQUENCE [LARGE SCALE GENOMIC DNA]</scope>
    <source>
        <strain evidence="1 2">DSM 40843</strain>
    </source>
</reference>
<comment type="caution">
    <text evidence="1">The sequence shown here is derived from an EMBL/GenBank/DDBJ whole genome shotgun (WGS) entry which is preliminary data.</text>
</comment>
<dbReference type="Proteomes" id="UP001519311">
    <property type="component" value="Unassembled WGS sequence"/>
</dbReference>